<evidence type="ECO:0000259" key="7">
    <source>
        <dbReference type="PROSITE" id="PS50011"/>
    </source>
</evidence>
<feature type="compositionally biased region" description="Low complexity" evidence="6">
    <location>
        <begin position="1"/>
        <end position="17"/>
    </location>
</feature>
<dbReference type="InterPro" id="IPR000719">
    <property type="entry name" value="Prot_kinase_dom"/>
</dbReference>
<dbReference type="PANTHER" id="PTHR43289:SF34">
    <property type="entry name" value="SERINE_THREONINE-PROTEIN KINASE YBDM-RELATED"/>
    <property type="match status" value="1"/>
</dbReference>
<evidence type="ECO:0000256" key="1">
    <source>
        <dbReference type="ARBA" id="ARBA00022679"/>
    </source>
</evidence>
<evidence type="ECO:0000256" key="4">
    <source>
        <dbReference type="ARBA" id="ARBA00022840"/>
    </source>
</evidence>
<dbReference type="GO" id="GO:0005524">
    <property type="term" value="F:ATP binding"/>
    <property type="evidence" value="ECO:0007669"/>
    <property type="project" value="UniProtKB-UniRule"/>
</dbReference>
<dbReference type="InterPro" id="IPR008271">
    <property type="entry name" value="Ser/Thr_kinase_AS"/>
</dbReference>
<dbReference type="SMART" id="SM00220">
    <property type="entry name" value="S_TKc"/>
    <property type="match status" value="1"/>
</dbReference>
<dbReference type="PROSITE" id="PS00107">
    <property type="entry name" value="PROTEIN_KINASE_ATP"/>
    <property type="match status" value="1"/>
</dbReference>
<keyword evidence="2 5" id="KW-0547">Nucleotide-binding</keyword>
<dbReference type="Gene3D" id="1.10.510.10">
    <property type="entry name" value="Transferase(Phosphotransferase) domain 1"/>
    <property type="match status" value="2"/>
</dbReference>
<dbReference type="PANTHER" id="PTHR43289">
    <property type="entry name" value="MITOGEN-ACTIVATED PROTEIN KINASE KINASE KINASE 20-RELATED"/>
    <property type="match status" value="1"/>
</dbReference>
<feature type="region of interest" description="Disordered" evidence="6">
    <location>
        <begin position="1"/>
        <end position="23"/>
    </location>
</feature>
<dbReference type="InterPro" id="IPR011009">
    <property type="entry name" value="Kinase-like_dom_sf"/>
</dbReference>
<dbReference type="PROSITE" id="PS50011">
    <property type="entry name" value="PROTEIN_KINASE_DOM"/>
    <property type="match status" value="1"/>
</dbReference>
<keyword evidence="1" id="KW-0808">Transferase</keyword>
<reference evidence="8" key="1">
    <citation type="submission" date="2020-02" db="EMBL/GenBank/DDBJ databases">
        <authorList>
            <person name="Meier V. D."/>
        </authorList>
    </citation>
    <scope>NUCLEOTIDE SEQUENCE</scope>
    <source>
        <strain evidence="8">AVDCRST_MAG11</strain>
    </source>
</reference>
<name>A0A6J4KBV5_9BACT</name>
<feature type="domain" description="Protein kinase" evidence="7">
    <location>
        <begin position="310"/>
        <end position="558"/>
    </location>
</feature>
<dbReference type="Pfam" id="PF00069">
    <property type="entry name" value="Pkinase"/>
    <property type="match status" value="1"/>
</dbReference>
<feature type="binding site" evidence="5">
    <location>
        <position position="339"/>
    </location>
    <ligand>
        <name>ATP</name>
        <dbReference type="ChEBI" id="CHEBI:30616"/>
    </ligand>
</feature>
<evidence type="ECO:0000256" key="2">
    <source>
        <dbReference type="ARBA" id="ARBA00022741"/>
    </source>
</evidence>
<dbReference type="EMBL" id="CADCTU010000190">
    <property type="protein sequence ID" value="CAA9301676.1"/>
    <property type="molecule type" value="Genomic_DNA"/>
</dbReference>
<protein>
    <recommendedName>
        <fullName evidence="7">Protein kinase domain-containing protein</fullName>
    </recommendedName>
</protein>
<dbReference type="CDD" id="cd14014">
    <property type="entry name" value="STKc_PknB_like"/>
    <property type="match status" value="1"/>
</dbReference>
<dbReference type="PROSITE" id="PS00108">
    <property type="entry name" value="PROTEIN_KINASE_ST"/>
    <property type="match status" value="1"/>
</dbReference>
<dbReference type="InterPro" id="IPR017441">
    <property type="entry name" value="Protein_kinase_ATP_BS"/>
</dbReference>
<dbReference type="Gene3D" id="3.30.200.20">
    <property type="entry name" value="Phosphorylase Kinase, domain 1"/>
    <property type="match status" value="1"/>
</dbReference>
<gene>
    <name evidence="8" type="ORF">AVDCRST_MAG11-878</name>
</gene>
<sequence length="586" mass="63837">MSHASAPAPAGHATAGETPEHLRSWELPPDWRWGAEGRWGEHRHYQEVVDGLGRSLALVSVPDPQHGAWLTGEARHLAHRNHPSIPTTYHYWSGQGDVRRGPGYLRRWLAGQTVGARMAENGREGTPYVVQLLRTIGSTLAYVHSGGATHGAVSPHTVWGTPSDRFWLLGWEWAMPRGEIPDGYAPDRARMSVPPEWPADRWTPTAESDQWQLAATAFAVLLGELPPAVDMPPIPLVCPECPDGLARVLGRALAPDPAARFHTVSALLRELDRVVGSTRTSMVVSGQLLSPVAARNTEEGRLRWALGDDYEVRSRLGAGTFGSVWRVRDLTLEREVALKMLHPEVAGDSAAVRRFRREAQLAGQLAHPAIVPIYDWDSNAGVAWYTMELAEGGSLAELVRRAGPRPLADVAAPVEQLLDGLAVAHGVGIIHRDLKPENILIDRYRRWRISDFGVARVGGEEAAGTTGTPEFAAPEQLLGEPQGPAVDCYGVGAITAFVLTGRPPFGSGDGRYIVARQLAGHADLGPLPPVIAAWLQHALAPNPDHRFGDAATMRDAWRAAVSDALGRERHAPWWRRWIGSEATDDE</sequence>
<evidence type="ECO:0000256" key="5">
    <source>
        <dbReference type="PROSITE-ProRule" id="PRU10141"/>
    </source>
</evidence>
<evidence type="ECO:0000313" key="8">
    <source>
        <dbReference type="EMBL" id="CAA9301676.1"/>
    </source>
</evidence>
<dbReference type="SUPFAM" id="SSF56112">
    <property type="entry name" value="Protein kinase-like (PK-like)"/>
    <property type="match status" value="2"/>
</dbReference>
<evidence type="ECO:0000256" key="6">
    <source>
        <dbReference type="SAM" id="MobiDB-lite"/>
    </source>
</evidence>
<organism evidence="8">
    <name type="scientific">uncultured Gemmatimonadaceae bacterium</name>
    <dbReference type="NCBI Taxonomy" id="246130"/>
    <lineage>
        <taxon>Bacteria</taxon>
        <taxon>Pseudomonadati</taxon>
        <taxon>Gemmatimonadota</taxon>
        <taxon>Gemmatimonadia</taxon>
        <taxon>Gemmatimonadales</taxon>
        <taxon>Gemmatimonadaceae</taxon>
        <taxon>environmental samples</taxon>
    </lineage>
</organism>
<keyword evidence="3" id="KW-0418">Kinase</keyword>
<dbReference type="AlphaFoldDB" id="A0A6J4KBV5"/>
<keyword evidence="4 5" id="KW-0067">ATP-binding</keyword>
<accession>A0A6J4KBV5</accession>
<dbReference type="GO" id="GO:0004674">
    <property type="term" value="F:protein serine/threonine kinase activity"/>
    <property type="evidence" value="ECO:0007669"/>
    <property type="project" value="TreeGrafter"/>
</dbReference>
<proteinExistence type="predicted"/>
<evidence type="ECO:0000256" key="3">
    <source>
        <dbReference type="ARBA" id="ARBA00022777"/>
    </source>
</evidence>